<comment type="similarity">
    <text evidence="1 4">Belongs to the D-isomer specific 2-hydroxyacid dehydrogenase family.</text>
</comment>
<proteinExistence type="inferred from homology"/>
<reference evidence="7" key="2">
    <citation type="submission" date="2023-01" db="EMBL/GenBank/DDBJ databases">
        <title>Human gut microbiome strain richness.</title>
        <authorList>
            <person name="Chen-Liaw A."/>
        </authorList>
    </citation>
    <scope>NUCLEOTIDE SEQUENCE</scope>
    <source>
        <strain evidence="7">B1_m1001713B170214d0_201011</strain>
    </source>
</reference>
<dbReference type="RefSeq" id="WP_100932466.1">
    <property type="nucleotide sequence ID" value="NZ_CACRUA010000029.1"/>
</dbReference>
<keyword evidence="2 4" id="KW-0560">Oxidoreductase</keyword>
<evidence type="ECO:0000256" key="3">
    <source>
        <dbReference type="ARBA" id="ARBA00023027"/>
    </source>
</evidence>
<dbReference type="EMBL" id="JAQLGM010000025">
    <property type="protein sequence ID" value="MDB2000754.1"/>
    <property type="molecule type" value="Genomic_DNA"/>
</dbReference>
<dbReference type="InterPro" id="IPR006140">
    <property type="entry name" value="D-isomer_DH_NAD-bd"/>
</dbReference>
<dbReference type="InterPro" id="IPR029753">
    <property type="entry name" value="D-isomer_DH_CS"/>
</dbReference>
<dbReference type="PANTHER" id="PTHR42938:SF9">
    <property type="entry name" value="FORMATE DEHYDROGENASE 1"/>
    <property type="match status" value="1"/>
</dbReference>
<dbReference type="SUPFAM" id="SSF52283">
    <property type="entry name" value="Formate/glycerate dehydrogenase catalytic domain-like"/>
    <property type="match status" value="1"/>
</dbReference>
<dbReference type="FunFam" id="3.40.50.720:FF:000203">
    <property type="entry name" value="D-3-phosphoglycerate dehydrogenase (SerA)"/>
    <property type="match status" value="1"/>
</dbReference>
<dbReference type="Proteomes" id="UP001300871">
    <property type="component" value="Unassembled WGS sequence"/>
</dbReference>
<dbReference type="CDD" id="cd12173">
    <property type="entry name" value="PGDH_4"/>
    <property type="match status" value="1"/>
</dbReference>
<accession>A0A6N3FPI8</accession>
<evidence type="ECO:0000313" key="8">
    <source>
        <dbReference type="EMBL" id="VYU53910.1"/>
    </source>
</evidence>
<feature type="domain" description="D-isomer specific 2-hydroxyacid dehydrogenase NAD-binding" evidence="6">
    <location>
        <begin position="107"/>
        <end position="281"/>
    </location>
</feature>
<dbReference type="EMBL" id="CACRUA010000029">
    <property type="protein sequence ID" value="VYU53910.1"/>
    <property type="molecule type" value="Genomic_DNA"/>
</dbReference>
<evidence type="ECO:0000256" key="1">
    <source>
        <dbReference type="ARBA" id="ARBA00005854"/>
    </source>
</evidence>
<evidence type="ECO:0000259" key="6">
    <source>
        <dbReference type="Pfam" id="PF02826"/>
    </source>
</evidence>
<dbReference type="Pfam" id="PF02826">
    <property type="entry name" value="2-Hacid_dh_C"/>
    <property type="match status" value="1"/>
</dbReference>
<reference evidence="8" key="1">
    <citation type="submission" date="2019-11" db="EMBL/GenBank/DDBJ databases">
        <authorList>
            <person name="Feng L."/>
        </authorList>
    </citation>
    <scope>NUCLEOTIDE SEQUENCE</scope>
    <source>
        <strain evidence="8">CsymbiosumLFYP84</strain>
    </source>
</reference>
<dbReference type="SUPFAM" id="SSF51735">
    <property type="entry name" value="NAD(P)-binding Rossmann-fold domains"/>
    <property type="match status" value="1"/>
</dbReference>
<dbReference type="Pfam" id="PF00389">
    <property type="entry name" value="2-Hacid_dh"/>
    <property type="match status" value="1"/>
</dbReference>
<feature type="domain" description="D-isomer specific 2-hydroxyacid dehydrogenase catalytic" evidence="5">
    <location>
        <begin position="9"/>
        <end position="312"/>
    </location>
</feature>
<sequence length="326" mass="36042">MGYKVLLPQPILESGRAYLLERGYELVDGNGFEEEDIIRDIKGCDAMIVRTAKITRRIIAAADRLKVIARHGAGYDGVDLEAAKEKGIMVLYAPRANSESVAELAVFYMLYCSRNFKLVQKLYKDDYRFAKFNIEKHELCGKTLGLVGVGNIGGLVARKAALGFDMKVLAFDPYAKELPDYIIPVSSREEVFEKADYVSLHVPATPETVNSVGEKELAGMKKTAFLINTARGSIIDEEALIKALEEKQIAGAALDVTREEPFSRENPLLEMDNVLTAPHIGAATKEASSRSSLACAEGIDDFLSGRTPKYPVPPMREQLEQMNFIK</sequence>
<evidence type="ECO:0000259" key="5">
    <source>
        <dbReference type="Pfam" id="PF00389"/>
    </source>
</evidence>
<organism evidence="8">
    <name type="scientific">Clostridium symbiosum</name>
    <name type="common">Bacteroides symbiosus</name>
    <dbReference type="NCBI Taxonomy" id="1512"/>
    <lineage>
        <taxon>Bacteria</taxon>
        <taxon>Bacillati</taxon>
        <taxon>Bacillota</taxon>
        <taxon>Clostridia</taxon>
        <taxon>Lachnospirales</taxon>
        <taxon>Lachnospiraceae</taxon>
        <taxon>Otoolea</taxon>
    </lineage>
</organism>
<evidence type="ECO:0000256" key="4">
    <source>
        <dbReference type="RuleBase" id="RU003719"/>
    </source>
</evidence>
<dbReference type="EC" id="1.1.1.95" evidence="8"/>
<dbReference type="AlphaFoldDB" id="A0A6N3FPI8"/>
<evidence type="ECO:0000256" key="2">
    <source>
        <dbReference type="ARBA" id="ARBA00023002"/>
    </source>
</evidence>
<name>A0A6N3FPI8_CLOSY</name>
<gene>
    <name evidence="8" type="primary">serA_3</name>
    <name evidence="8" type="ORF">CSLFYP84_02626</name>
    <name evidence="7" type="ORF">PM006_11130</name>
</gene>
<dbReference type="PANTHER" id="PTHR42938">
    <property type="entry name" value="FORMATE DEHYDROGENASE 1"/>
    <property type="match status" value="1"/>
</dbReference>
<dbReference type="InterPro" id="IPR036291">
    <property type="entry name" value="NAD(P)-bd_dom_sf"/>
</dbReference>
<dbReference type="GO" id="GO:0051287">
    <property type="term" value="F:NAD binding"/>
    <property type="evidence" value="ECO:0007669"/>
    <property type="project" value="InterPro"/>
</dbReference>
<dbReference type="PROSITE" id="PS00671">
    <property type="entry name" value="D_2_HYDROXYACID_DH_3"/>
    <property type="match status" value="1"/>
</dbReference>
<dbReference type="GO" id="GO:0004617">
    <property type="term" value="F:phosphoglycerate dehydrogenase activity"/>
    <property type="evidence" value="ECO:0007669"/>
    <property type="project" value="UniProtKB-EC"/>
</dbReference>
<keyword evidence="3" id="KW-0520">NAD</keyword>
<dbReference type="Gene3D" id="3.40.50.720">
    <property type="entry name" value="NAD(P)-binding Rossmann-like Domain"/>
    <property type="match status" value="2"/>
</dbReference>
<protein>
    <submittedName>
        <fullName evidence="8">D-3-phosphoglycerate dehydrogenase</fullName>
        <ecNumber evidence="8">1.1.1.95</ecNumber>
    </submittedName>
    <submittedName>
        <fullName evidence="7">Hydroxyacid dehydrogenase</fullName>
    </submittedName>
</protein>
<evidence type="ECO:0000313" key="7">
    <source>
        <dbReference type="EMBL" id="MDB2000754.1"/>
    </source>
</evidence>
<dbReference type="InterPro" id="IPR006139">
    <property type="entry name" value="D-isomer_2_OHA_DH_cat_dom"/>
</dbReference>